<protein>
    <submittedName>
        <fullName evidence="2">Putative tick transposon</fullName>
    </submittedName>
</protein>
<feature type="non-terminal residue" evidence="2">
    <location>
        <position position="1"/>
    </location>
</feature>
<evidence type="ECO:0000259" key="1">
    <source>
        <dbReference type="Pfam" id="PF03372"/>
    </source>
</evidence>
<feature type="domain" description="Endonuclease/exonuclease/phosphatase" evidence="1">
    <location>
        <begin position="3"/>
        <end position="175"/>
    </location>
</feature>
<dbReference type="PANTHER" id="PTHR33776:SF4">
    <property type="entry name" value="ENDONUCLEASE_EXONUCLEASE_PHOSPHATASE DOMAIN-CONTAINING PROTEIN"/>
    <property type="match status" value="1"/>
</dbReference>
<name>A0A090XE33_IXORI</name>
<dbReference type="Pfam" id="PF03372">
    <property type="entry name" value="Exo_endo_phos"/>
    <property type="match status" value="1"/>
</dbReference>
<sequence length="223" mass="25733">FNIIMLTETWYIDDCDFFVLPGYNHFYLNRDYGRGGGVSLQSNFSDLEVVPDYTIMTRDYEILCVRGKDCIYSVFYRPPGGNVSIFYNLLEELFCFANEERCKLFLGGDLNINLLEESRVRDDFLILLTSNNFCNFINSPTRVTSSSSTLLDVFVTNQEVSSVSAGVLEYSLSDHLPIFMLINNITNRKNEFENENGRTIRIRSINSATLEKFRETISNTNWD</sequence>
<proteinExistence type="evidence at transcript level"/>
<dbReference type="AlphaFoldDB" id="A0A090XE33"/>
<dbReference type="GO" id="GO:0003824">
    <property type="term" value="F:catalytic activity"/>
    <property type="evidence" value="ECO:0007669"/>
    <property type="project" value="InterPro"/>
</dbReference>
<reference evidence="2" key="1">
    <citation type="journal article" date="2015" name="PLoS Negl. Trop. Dis.">
        <title>Deep Sequencing Analysis of the Ixodes ricinus Haemocytome.</title>
        <authorList>
            <person name="Kotsyfakis M."/>
            <person name="Kopacek P."/>
            <person name="Franta Z."/>
            <person name="Pedra J.H."/>
            <person name="Ribeiro J.M."/>
        </authorList>
    </citation>
    <scope>NUCLEOTIDE SEQUENCE</scope>
</reference>
<dbReference type="InterPro" id="IPR036691">
    <property type="entry name" value="Endo/exonu/phosph_ase_sf"/>
</dbReference>
<feature type="non-terminal residue" evidence="2">
    <location>
        <position position="223"/>
    </location>
</feature>
<evidence type="ECO:0000313" key="2">
    <source>
        <dbReference type="EMBL" id="JAC92168.1"/>
    </source>
</evidence>
<dbReference type="PANTHER" id="PTHR33776">
    <property type="entry name" value="ENDO/EXONUCLEASE/PHOSPHATASE DOMAIN-CONTAINING PROTEIN"/>
    <property type="match status" value="1"/>
</dbReference>
<dbReference type="InterPro" id="IPR005135">
    <property type="entry name" value="Endo/exonuclease/phosphatase"/>
</dbReference>
<dbReference type="Gene3D" id="3.60.10.10">
    <property type="entry name" value="Endonuclease/exonuclease/phosphatase"/>
    <property type="match status" value="1"/>
</dbReference>
<organism evidence="2">
    <name type="scientific">Ixodes ricinus</name>
    <name type="common">Common tick</name>
    <name type="synonym">Acarus ricinus</name>
    <dbReference type="NCBI Taxonomy" id="34613"/>
    <lineage>
        <taxon>Eukaryota</taxon>
        <taxon>Metazoa</taxon>
        <taxon>Ecdysozoa</taxon>
        <taxon>Arthropoda</taxon>
        <taxon>Chelicerata</taxon>
        <taxon>Arachnida</taxon>
        <taxon>Acari</taxon>
        <taxon>Parasitiformes</taxon>
        <taxon>Ixodida</taxon>
        <taxon>Ixodoidea</taxon>
        <taxon>Ixodidae</taxon>
        <taxon>Ixodinae</taxon>
        <taxon>Ixodes</taxon>
    </lineage>
</organism>
<accession>A0A090XE33</accession>
<dbReference type="EMBL" id="GBIH01002542">
    <property type="protein sequence ID" value="JAC92168.1"/>
    <property type="molecule type" value="mRNA"/>
</dbReference>
<dbReference type="SUPFAM" id="SSF56219">
    <property type="entry name" value="DNase I-like"/>
    <property type="match status" value="1"/>
</dbReference>